<dbReference type="AlphaFoldDB" id="A0AAE0Y458"/>
<sequence>MVFRGLTEHYKSSFSCLVGTPASGAMGHGPQRTQITVRTKSDTQGKSFTIIAVLYFLPGPQGTQITARNKSDTQGKSLSSISCQDHRGYVVFGDKHRT</sequence>
<organism evidence="1 2">
    <name type="scientific">Elysia crispata</name>
    <name type="common">lettuce slug</name>
    <dbReference type="NCBI Taxonomy" id="231223"/>
    <lineage>
        <taxon>Eukaryota</taxon>
        <taxon>Metazoa</taxon>
        <taxon>Spiralia</taxon>
        <taxon>Lophotrochozoa</taxon>
        <taxon>Mollusca</taxon>
        <taxon>Gastropoda</taxon>
        <taxon>Heterobranchia</taxon>
        <taxon>Euthyneura</taxon>
        <taxon>Panpulmonata</taxon>
        <taxon>Sacoglossa</taxon>
        <taxon>Placobranchoidea</taxon>
        <taxon>Plakobranchidae</taxon>
        <taxon>Elysia</taxon>
    </lineage>
</organism>
<dbReference type="Proteomes" id="UP001283361">
    <property type="component" value="Unassembled WGS sequence"/>
</dbReference>
<keyword evidence="2" id="KW-1185">Reference proteome</keyword>
<dbReference type="EMBL" id="JAWDGP010006982">
    <property type="protein sequence ID" value="KAK3731951.1"/>
    <property type="molecule type" value="Genomic_DNA"/>
</dbReference>
<reference evidence="1" key="1">
    <citation type="journal article" date="2023" name="G3 (Bethesda)">
        <title>A reference genome for the long-term kleptoplast-retaining sea slug Elysia crispata morphotype clarki.</title>
        <authorList>
            <person name="Eastman K.E."/>
            <person name="Pendleton A.L."/>
            <person name="Shaikh M.A."/>
            <person name="Suttiyut T."/>
            <person name="Ogas R."/>
            <person name="Tomko P."/>
            <person name="Gavelis G."/>
            <person name="Widhalm J.R."/>
            <person name="Wisecaver J.H."/>
        </authorList>
    </citation>
    <scope>NUCLEOTIDE SEQUENCE</scope>
    <source>
        <strain evidence="1">ECLA1</strain>
    </source>
</reference>
<comment type="caution">
    <text evidence="1">The sequence shown here is derived from an EMBL/GenBank/DDBJ whole genome shotgun (WGS) entry which is preliminary data.</text>
</comment>
<evidence type="ECO:0000313" key="1">
    <source>
        <dbReference type="EMBL" id="KAK3731951.1"/>
    </source>
</evidence>
<accession>A0AAE0Y458</accession>
<protein>
    <submittedName>
        <fullName evidence="1">Uncharacterized protein</fullName>
    </submittedName>
</protein>
<name>A0AAE0Y458_9GAST</name>
<proteinExistence type="predicted"/>
<gene>
    <name evidence="1" type="ORF">RRG08_045010</name>
</gene>
<evidence type="ECO:0000313" key="2">
    <source>
        <dbReference type="Proteomes" id="UP001283361"/>
    </source>
</evidence>